<evidence type="ECO:0000313" key="11">
    <source>
        <dbReference type="EMBL" id="TDL19570.1"/>
    </source>
</evidence>
<proteinExistence type="inferred from homology"/>
<organism evidence="11 12">
    <name type="scientific">Rickenella mellea</name>
    <dbReference type="NCBI Taxonomy" id="50990"/>
    <lineage>
        <taxon>Eukaryota</taxon>
        <taxon>Fungi</taxon>
        <taxon>Dikarya</taxon>
        <taxon>Basidiomycota</taxon>
        <taxon>Agaricomycotina</taxon>
        <taxon>Agaricomycetes</taxon>
        <taxon>Hymenochaetales</taxon>
        <taxon>Rickenellaceae</taxon>
        <taxon>Rickenella</taxon>
    </lineage>
</organism>
<dbReference type="CDD" id="cd14966">
    <property type="entry name" value="7tmD_STE3"/>
    <property type="match status" value="1"/>
</dbReference>
<protein>
    <submittedName>
        <fullName evidence="11">Fungal pheromone STE3G-protein-coupled receptor</fullName>
    </submittedName>
</protein>
<feature type="transmembrane region" description="Helical" evidence="10">
    <location>
        <begin position="208"/>
        <end position="228"/>
    </location>
</feature>
<evidence type="ECO:0000256" key="10">
    <source>
        <dbReference type="SAM" id="Phobius"/>
    </source>
</evidence>
<keyword evidence="4 10" id="KW-0812">Transmembrane</keyword>
<accession>A0A4Y7PYF5</accession>
<feature type="transmembrane region" description="Helical" evidence="10">
    <location>
        <begin position="272"/>
        <end position="289"/>
    </location>
</feature>
<evidence type="ECO:0000256" key="4">
    <source>
        <dbReference type="ARBA" id="ARBA00022692"/>
    </source>
</evidence>
<feature type="transmembrane region" description="Helical" evidence="10">
    <location>
        <begin position="69"/>
        <end position="88"/>
    </location>
</feature>
<keyword evidence="9" id="KW-0807">Transducer</keyword>
<evidence type="ECO:0000256" key="7">
    <source>
        <dbReference type="ARBA" id="ARBA00023136"/>
    </source>
</evidence>
<dbReference type="AlphaFoldDB" id="A0A4Y7PYF5"/>
<dbReference type="Pfam" id="PF02076">
    <property type="entry name" value="STE3"/>
    <property type="match status" value="1"/>
</dbReference>
<keyword evidence="8 11" id="KW-0675">Receptor</keyword>
<evidence type="ECO:0000256" key="2">
    <source>
        <dbReference type="ARBA" id="ARBA00011085"/>
    </source>
</evidence>
<keyword evidence="3" id="KW-0589">Pheromone response</keyword>
<keyword evidence="6" id="KW-0297">G-protein coupled receptor</keyword>
<dbReference type="PANTHER" id="PTHR28097">
    <property type="entry name" value="PHEROMONE A FACTOR RECEPTOR"/>
    <property type="match status" value="1"/>
</dbReference>
<sequence>MDPTYPLYPIVSFLCFLLVLSPLPWHFQAWNTGTCMYMLWTASVCLIWFINSLVWHNNAIDWAPIYCDISTRIIMGTAVAIPACSLCIQRRLYGITSTRAVTSNKQEKIKNVCIDLSICLGFPLFIMALAYISQGHRYDIYEDVGCFYAIYDVWPAFPTFYMWPLTLALISSVYCVMTLRSFARRRSQLNEFLNSGASSITAKRYFRLMMLSCTEIVFTIPLGTWVLYEDIINMNKYISWADTHSDFHVVWTYPSIIWRNDKQLRVFVEFDRWNIIICAIVFCAFFTFAEESRNNYRALFGTAAKRFGMTSTATYLNGTSGYEFFYSPTTCMF</sequence>
<dbReference type="GO" id="GO:0000750">
    <property type="term" value="P:pheromone-dependent signal transduction involved in conjugation with cellular fusion"/>
    <property type="evidence" value="ECO:0007669"/>
    <property type="project" value="TreeGrafter"/>
</dbReference>
<evidence type="ECO:0000256" key="3">
    <source>
        <dbReference type="ARBA" id="ARBA00022507"/>
    </source>
</evidence>
<dbReference type="Proteomes" id="UP000294933">
    <property type="component" value="Unassembled WGS sequence"/>
</dbReference>
<dbReference type="PANTHER" id="PTHR28097:SF1">
    <property type="entry name" value="PHEROMONE A FACTOR RECEPTOR"/>
    <property type="match status" value="1"/>
</dbReference>
<feature type="transmembrane region" description="Helical" evidence="10">
    <location>
        <begin position="37"/>
        <end position="57"/>
    </location>
</feature>
<comment type="subcellular location">
    <subcellularLocation>
        <location evidence="1">Membrane</location>
        <topology evidence="1">Multi-pass membrane protein</topology>
    </subcellularLocation>
</comment>
<dbReference type="GO" id="GO:0005886">
    <property type="term" value="C:plasma membrane"/>
    <property type="evidence" value="ECO:0007669"/>
    <property type="project" value="TreeGrafter"/>
</dbReference>
<evidence type="ECO:0000256" key="9">
    <source>
        <dbReference type="ARBA" id="ARBA00023224"/>
    </source>
</evidence>
<evidence type="ECO:0000256" key="5">
    <source>
        <dbReference type="ARBA" id="ARBA00022989"/>
    </source>
</evidence>
<dbReference type="PRINTS" id="PR00899">
    <property type="entry name" value="GPCRSTE3"/>
</dbReference>
<feature type="transmembrane region" description="Helical" evidence="10">
    <location>
        <begin position="6"/>
        <end position="25"/>
    </location>
</feature>
<keyword evidence="5 10" id="KW-1133">Transmembrane helix</keyword>
<dbReference type="EMBL" id="ML170195">
    <property type="protein sequence ID" value="TDL19570.1"/>
    <property type="molecule type" value="Genomic_DNA"/>
</dbReference>
<evidence type="ECO:0000256" key="8">
    <source>
        <dbReference type="ARBA" id="ARBA00023170"/>
    </source>
</evidence>
<keyword evidence="12" id="KW-1185">Reference proteome</keyword>
<feature type="transmembrane region" description="Helical" evidence="10">
    <location>
        <begin position="109"/>
        <end position="132"/>
    </location>
</feature>
<dbReference type="InterPro" id="IPR000481">
    <property type="entry name" value="GPCR_Pheromne_B_alpha_rcpt"/>
</dbReference>
<dbReference type="InterPro" id="IPR001499">
    <property type="entry name" value="GPCR_STE3"/>
</dbReference>
<evidence type="ECO:0000256" key="6">
    <source>
        <dbReference type="ARBA" id="ARBA00023040"/>
    </source>
</evidence>
<name>A0A4Y7PYF5_9AGAM</name>
<dbReference type="GO" id="GO:0004934">
    <property type="term" value="F:mating-type alpha-factor pheromone receptor activity"/>
    <property type="evidence" value="ECO:0007669"/>
    <property type="project" value="InterPro"/>
</dbReference>
<gene>
    <name evidence="11" type="ORF">BD410DRAFT_727008</name>
</gene>
<dbReference type="OrthoDB" id="2874149at2759"/>
<reference evidence="11 12" key="1">
    <citation type="submission" date="2018-06" db="EMBL/GenBank/DDBJ databases">
        <title>A transcriptomic atlas of mushroom development highlights an independent origin of complex multicellularity.</title>
        <authorList>
            <consortium name="DOE Joint Genome Institute"/>
            <person name="Krizsan K."/>
            <person name="Almasi E."/>
            <person name="Merenyi Z."/>
            <person name="Sahu N."/>
            <person name="Viragh M."/>
            <person name="Koszo T."/>
            <person name="Mondo S."/>
            <person name="Kiss B."/>
            <person name="Balint B."/>
            <person name="Kues U."/>
            <person name="Barry K."/>
            <person name="Hegedus J.C."/>
            <person name="Henrissat B."/>
            <person name="Johnson J."/>
            <person name="Lipzen A."/>
            <person name="Ohm R."/>
            <person name="Nagy I."/>
            <person name="Pangilinan J."/>
            <person name="Yan J."/>
            <person name="Xiong Y."/>
            <person name="Grigoriev I.V."/>
            <person name="Hibbett D.S."/>
            <person name="Nagy L.G."/>
        </authorList>
    </citation>
    <scope>NUCLEOTIDE SEQUENCE [LARGE SCALE GENOMIC DNA]</scope>
    <source>
        <strain evidence="11 12">SZMC22713</strain>
    </source>
</reference>
<dbReference type="PRINTS" id="PR00901">
    <property type="entry name" value="PHEROMONEBAR"/>
</dbReference>
<evidence type="ECO:0000313" key="12">
    <source>
        <dbReference type="Proteomes" id="UP000294933"/>
    </source>
</evidence>
<feature type="transmembrane region" description="Helical" evidence="10">
    <location>
        <begin position="160"/>
        <end position="179"/>
    </location>
</feature>
<keyword evidence="7 10" id="KW-0472">Membrane</keyword>
<comment type="similarity">
    <text evidence="2">Belongs to the G-protein coupled receptor 4 family.</text>
</comment>
<evidence type="ECO:0000256" key="1">
    <source>
        <dbReference type="ARBA" id="ARBA00004141"/>
    </source>
</evidence>
<dbReference type="VEuPathDB" id="FungiDB:BD410DRAFT_727008"/>